<accession>A0ABQ2L5U4</accession>
<sequence length="147" mass="17345">MNREQAVERLKKHAFLQEDTEDAEAQNGFLGMLRPFQGELIEENFREVMEILDVLAEELEQDKLDRTILSCLWGICQYGRAWAVEPDGMLRSSELISDEQLKQMAQWIDMLSYAVTMLLEGGGREEAFWTYKEYLNEQERIRKKNEF</sequence>
<keyword evidence="2" id="KW-1185">Reference proteome</keyword>
<reference evidence="2" key="1">
    <citation type="journal article" date="2019" name="Int. J. Syst. Evol. Microbiol.">
        <title>The Global Catalogue of Microorganisms (GCM) 10K type strain sequencing project: providing services to taxonomists for standard genome sequencing and annotation.</title>
        <authorList>
            <consortium name="The Broad Institute Genomics Platform"/>
            <consortium name="The Broad Institute Genome Sequencing Center for Infectious Disease"/>
            <person name="Wu L."/>
            <person name="Ma J."/>
        </authorList>
    </citation>
    <scope>NUCLEOTIDE SEQUENCE [LARGE SCALE GENOMIC DNA]</scope>
    <source>
        <strain evidence="2">CGMCC 1.6964</strain>
    </source>
</reference>
<organism evidence="1 2">
    <name type="scientific">Saccharibacillus kuerlensis</name>
    <dbReference type="NCBI Taxonomy" id="459527"/>
    <lineage>
        <taxon>Bacteria</taxon>
        <taxon>Bacillati</taxon>
        <taxon>Bacillota</taxon>
        <taxon>Bacilli</taxon>
        <taxon>Bacillales</taxon>
        <taxon>Paenibacillaceae</taxon>
        <taxon>Saccharibacillus</taxon>
    </lineage>
</organism>
<evidence type="ECO:0000313" key="2">
    <source>
        <dbReference type="Proteomes" id="UP000606653"/>
    </source>
</evidence>
<dbReference type="RefSeq" id="WP_018976416.1">
    <property type="nucleotide sequence ID" value="NZ_BMLN01000008.1"/>
</dbReference>
<name>A0ABQ2L5U4_9BACL</name>
<evidence type="ECO:0000313" key="1">
    <source>
        <dbReference type="EMBL" id="GGO04332.1"/>
    </source>
</evidence>
<dbReference type="Proteomes" id="UP000606653">
    <property type="component" value="Unassembled WGS sequence"/>
</dbReference>
<gene>
    <name evidence="1" type="ORF">GCM10010969_29440</name>
</gene>
<comment type="caution">
    <text evidence="1">The sequence shown here is derived from an EMBL/GenBank/DDBJ whole genome shotgun (WGS) entry which is preliminary data.</text>
</comment>
<dbReference type="EMBL" id="BMLN01000008">
    <property type="protein sequence ID" value="GGO04332.1"/>
    <property type="molecule type" value="Genomic_DNA"/>
</dbReference>
<proteinExistence type="predicted"/>
<protein>
    <submittedName>
        <fullName evidence="1">Uncharacterized protein</fullName>
    </submittedName>
</protein>